<evidence type="ECO:0000256" key="2">
    <source>
        <dbReference type="ARBA" id="ARBA00022840"/>
    </source>
</evidence>
<dbReference type="Pfam" id="PF00005">
    <property type="entry name" value="ABC_tran"/>
    <property type="match status" value="2"/>
</dbReference>
<keyword evidence="5" id="KW-1185">Reference proteome</keyword>
<proteinExistence type="predicted"/>
<evidence type="ECO:0000313" key="4">
    <source>
        <dbReference type="EMBL" id="MFC6355926.1"/>
    </source>
</evidence>
<keyword evidence="2 4" id="KW-0067">ATP-binding</keyword>
<dbReference type="PANTHER" id="PTHR24220:SF685">
    <property type="entry name" value="ABC TRANSPORTER RELATED"/>
    <property type="match status" value="1"/>
</dbReference>
<name>A0ABW1VCY0_9MICO</name>
<dbReference type="SMART" id="SM00382">
    <property type="entry name" value="AAA"/>
    <property type="match status" value="2"/>
</dbReference>
<dbReference type="PROSITE" id="PS50893">
    <property type="entry name" value="ABC_TRANSPORTER_2"/>
    <property type="match status" value="2"/>
</dbReference>
<protein>
    <submittedName>
        <fullName evidence="4">ABC transporter ATP-binding protein</fullName>
    </submittedName>
</protein>
<evidence type="ECO:0000256" key="1">
    <source>
        <dbReference type="ARBA" id="ARBA00022741"/>
    </source>
</evidence>
<reference evidence="5" key="1">
    <citation type="journal article" date="2019" name="Int. J. Syst. Evol. Microbiol.">
        <title>The Global Catalogue of Microorganisms (GCM) 10K type strain sequencing project: providing services to taxonomists for standard genome sequencing and annotation.</title>
        <authorList>
            <consortium name="The Broad Institute Genomics Platform"/>
            <consortium name="The Broad Institute Genome Sequencing Center for Infectious Disease"/>
            <person name="Wu L."/>
            <person name="Ma J."/>
        </authorList>
    </citation>
    <scope>NUCLEOTIDE SEQUENCE [LARGE SCALE GENOMIC DNA]</scope>
    <source>
        <strain evidence="5">CCUG 43304</strain>
    </source>
</reference>
<dbReference type="InterPro" id="IPR003593">
    <property type="entry name" value="AAA+_ATPase"/>
</dbReference>
<comment type="caution">
    <text evidence="4">The sequence shown here is derived from an EMBL/GenBank/DDBJ whole genome shotgun (WGS) entry which is preliminary data.</text>
</comment>
<dbReference type="EMBL" id="JBHSTP010000001">
    <property type="protein sequence ID" value="MFC6355926.1"/>
    <property type="molecule type" value="Genomic_DNA"/>
</dbReference>
<dbReference type="GO" id="GO:0005524">
    <property type="term" value="F:ATP binding"/>
    <property type="evidence" value="ECO:0007669"/>
    <property type="project" value="UniProtKB-KW"/>
</dbReference>
<evidence type="ECO:0000313" key="5">
    <source>
        <dbReference type="Proteomes" id="UP001596306"/>
    </source>
</evidence>
<keyword evidence="1" id="KW-0547">Nucleotide-binding</keyword>
<dbReference type="SUPFAM" id="SSF52540">
    <property type="entry name" value="P-loop containing nucleoside triphosphate hydrolases"/>
    <property type="match status" value="2"/>
</dbReference>
<dbReference type="RefSeq" id="WP_386729428.1">
    <property type="nucleotide sequence ID" value="NZ_JBHSTP010000001.1"/>
</dbReference>
<feature type="domain" description="ABC transporter" evidence="3">
    <location>
        <begin position="254"/>
        <end position="470"/>
    </location>
</feature>
<gene>
    <name evidence="4" type="ORF">ACFQB0_07375</name>
</gene>
<dbReference type="Proteomes" id="UP001596306">
    <property type="component" value="Unassembled WGS sequence"/>
</dbReference>
<dbReference type="Gene3D" id="3.40.50.300">
    <property type="entry name" value="P-loop containing nucleotide triphosphate hydrolases"/>
    <property type="match status" value="2"/>
</dbReference>
<dbReference type="InterPro" id="IPR003439">
    <property type="entry name" value="ABC_transporter-like_ATP-bd"/>
</dbReference>
<dbReference type="InterPro" id="IPR015854">
    <property type="entry name" value="ABC_transpr_LolD-like"/>
</dbReference>
<sequence>MSPISSIHGLTVTAPDGTAILAGVDLDLAPGTVTGIVGPSGAGKTTLAHALLGHLGPGLRRTAGTVRVAGLDPFSPEGRRALRGLVTGYVPQDPASALNPRRRILAQLRTADRIAHPDDGRRVRAERIAAAARAASLEEHLLHRHPGRLSGGQAQRVLLAWALIARPRLIVLDEPTSGLDPETAHAASTAFAALPWQPAILLISHDRALVARMADSTFTIAAGRLHPAPQITAPATPASPARSHLSGPHREAALSAESITIRHGELRVIDEVSFTIAQAELLALRGVSGSGKTLLARALAGLTPPTAGRLRLHGAPIGWDAAARARAGGPFLAYVGQNARAALNPHEPVNRSLDRALASASRNGRSCGWSLDELLERFELHPQLLERTPDRLSGGQRHRVAIAGAIAAAPAVLLCDESTASLDTGTEQRILDTLDCHRRDCGTPILLITHRDRVTTRVDRILTLSEGHLR</sequence>
<evidence type="ECO:0000259" key="3">
    <source>
        <dbReference type="PROSITE" id="PS50893"/>
    </source>
</evidence>
<accession>A0ABW1VCY0</accession>
<organism evidence="4 5">
    <name type="scientific">Luethyella okanaganae</name>
    <dbReference type="NCBI Taxonomy" id="69372"/>
    <lineage>
        <taxon>Bacteria</taxon>
        <taxon>Bacillati</taxon>
        <taxon>Actinomycetota</taxon>
        <taxon>Actinomycetes</taxon>
        <taxon>Micrococcales</taxon>
        <taxon>Microbacteriaceae</taxon>
        <taxon>Luethyella</taxon>
    </lineage>
</organism>
<feature type="domain" description="ABC transporter" evidence="3">
    <location>
        <begin position="5"/>
        <end position="247"/>
    </location>
</feature>
<dbReference type="PANTHER" id="PTHR24220">
    <property type="entry name" value="IMPORT ATP-BINDING PROTEIN"/>
    <property type="match status" value="1"/>
</dbReference>
<dbReference type="InterPro" id="IPR027417">
    <property type="entry name" value="P-loop_NTPase"/>
</dbReference>